<dbReference type="RefSeq" id="WP_212520633.1">
    <property type="nucleotide sequence ID" value="NZ_JAGSOH010000088.1"/>
</dbReference>
<dbReference type="Pfam" id="PF01841">
    <property type="entry name" value="Transglut_core"/>
    <property type="match status" value="1"/>
</dbReference>
<dbReference type="AlphaFoldDB" id="A0A941IIC7"/>
<comment type="caution">
    <text evidence="2">The sequence shown here is derived from an EMBL/GenBank/DDBJ whole genome shotgun (WGS) entry which is preliminary data.</text>
</comment>
<accession>A0A941IIC7</accession>
<dbReference type="Gene3D" id="3.10.620.30">
    <property type="match status" value="1"/>
</dbReference>
<sequence>MGVTAMTVARLMPAESEFYAAQSVYSDPGDLARYYDALPDDPRELALVVRRLMIHRLEGGLFDFAIAEERLCDDAETRYVDEILKLIVHRRDEPLTVPRPYADRFVGVCRDFALLLCSFMRAKGVPARIRSGFADYFGTDGFHYDHVVTEYWDAQHGWRLADAQVAEGHKVAFDPMDVPRDRFLVAGKAWQLIRAGNADAKTFGVSLPDGAQLVGEWFVAGNIRLDLAAANKVETLLWDIWGIGAGGDDDMTDEIHDLYDLAARVADEEIVFSAARSLFAENAGLRTPATVISLAPFNGPREVTLRR</sequence>
<evidence type="ECO:0000313" key="2">
    <source>
        <dbReference type="EMBL" id="MBR7829500.1"/>
    </source>
</evidence>
<dbReference type="Proteomes" id="UP000676325">
    <property type="component" value="Unassembled WGS sequence"/>
</dbReference>
<keyword evidence="3" id="KW-1185">Reference proteome</keyword>
<evidence type="ECO:0000259" key="1">
    <source>
        <dbReference type="SMART" id="SM00460"/>
    </source>
</evidence>
<feature type="domain" description="Transglutaminase-like" evidence="1">
    <location>
        <begin position="101"/>
        <end position="165"/>
    </location>
</feature>
<dbReference type="EMBL" id="JAGSOH010000088">
    <property type="protein sequence ID" value="MBR7829500.1"/>
    <property type="molecule type" value="Genomic_DNA"/>
</dbReference>
<dbReference type="SMART" id="SM00460">
    <property type="entry name" value="TGc"/>
    <property type="match status" value="1"/>
</dbReference>
<protein>
    <submittedName>
        <fullName evidence="2">Transglutaminase domain-containing protein</fullName>
    </submittedName>
</protein>
<gene>
    <name evidence="2" type="ORF">KDK95_24560</name>
</gene>
<dbReference type="InterPro" id="IPR038765">
    <property type="entry name" value="Papain-like_cys_pep_sf"/>
</dbReference>
<dbReference type="SUPFAM" id="SSF54001">
    <property type="entry name" value="Cysteine proteinases"/>
    <property type="match status" value="1"/>
</dbReference>
<proteinExistence type="predicted"/>
<name>A0A941IIC7_9ACTN</name>
<dbReference type="InterPro" id="IPR002931">
    <property type="entry name" value="Transglutaminase-like"/>
</dbReference>
<reference evidence="2" key="1">
    <citation type="submission" date="2021-04" db="EMBL/GenBank/DDBJ databases">
        <title>Genome based classification of Actinospica acidithermotolerans sp. nov., an actinobacterium isolated from an Indonesian hot spring.</title>
        <authorList>
            <person name="Kusuma A.B."/>
            <person name="Putra K.E."/>
            <person name="Nafisah S."/>
            <person name="Loh J."/>
            <person name="Nouioui I."/>
            <person name="Goodfellow M."/>
        </authorList>
    </citation>
    <scope>NUCLEOTIDE SEQUENCE</scope>
    <source>
        <strain evidence="2">MGRD01-02</strain>
    </source>
</reference>
<evidence type="ECO:0000313" key="3">
    <source>
        <dbReference type="Proteomes" id="UP000676325"/>
    </source>
</evidence>
<organism evidence="2 3">
    <name type="scientific">Actinospica acidithermotolerans</name>
    <dbReference type="NCBI Taxonomy" id="2828514"/>
    <lineage>
        <taxon>Bacteria</taxon>
        <taxon>Bacillati</taxon>
        <taxon>Actinomycetota</taxon>
        <taxon>Actinomycetes</taxon>
        <taxon>Catenulisporales</taxon>
        <taxon>Actinospicaceae</taxon>
        <taxon>Actinospica</taxon>
    </lineage>
</organism>